<gene>
    <name evidence="1" type="ORF">CNECB9_1150014</name>
</gene>
<accession>A0A1K0J373</accession>
<name>A0A1K0J373_CUPNE</name>
<organism evidence="1">
    <name type="scientific">Cupriavidus necator</name>
    <name type="common">Alcaligenes eutrophus</name>
    <name type="synonym">Ralstonia eutropha</name>
    <dbReference type="NCBI Taxonomy" id="106590"/>
    <lineage>
        <taxon>Bacteria</taxon>
        <taxon>Pseudomonadati</taxon>
        <taxon>Pseudomonadota</taxon>
        <taxon>Betaproteobacteria</taxon>
        <taxon>Burkholderiales</taxon>
        <taxon>Burkholderiaceae</taxon>
        <taxon>Cupriavidus</taxon>
    </lineage>
</organism>
<dbReference type="RefSeq" id="WP_340519822.1">
    <property type="nucleotide sequence ID" value="NZ_FMSH01000019.1"/>
</dbReference>
<sequence length="193" mass="21318">MTKRTWITWSPAEDAILGELWASNRPLKEGLHRLPGRTHRAAVAHGYELGLGERTIKRDYSPTWEAIKAALGKQRMSAKALAALTGASLRAVAQQLADHHGTDVRVAAYSKANARGIPTAIRTLGKGKDAARPPRTPLSVIYKRQYRRLKEDRPDLLAARNAAMRLRYAEKTGKLIRRDPAAAWIPATHHGAP</sequence>
<protein>
    <submittedName>
        <fullName evidence="1">Putative Bacteriophage protein</fullName>
    </submittedName>
</protein>
<dbReference type="AlphaFoldDB" id="A0A1K0J373"/>
<evidence type="ECO:0000313" key="1">
    <source>
        <dbReference type="EMBL" id="SCU73470.1"/>
    </source>
</evidence>
<dbReference type="EMBL" id="FMSH01000019">
    <property type="protein sequence ID" value="SCU73470.1"/>
    <property type="molecule type" value="Genomic_DNA"/>
</dbReference>
<proteinExistence type="predicted"/>
<reference evidence="1" key="1">
    <citation type="submission" date="2016-09" db="EMBL/GenBank/DDBJ databases">
        <authorList>
            <person name="Capua I."/>
            <person name="De Benedictis P."/>
            <person name="Joannis T."/>
            <person name="Lombin L.H."/>
            <person name="Cattoli G."/>
        </authorList>
    </citation>
    <scope>NUCLEOTIDE SEQUENCE</scope>
    <source>
        <strain evidence="1">B9</strain>
    </source>
</reference>